<evidence type="ECO:0000256" key="2">
    <source>
        <dbReference type="ARBA" id="ARBA00022801"/>
    </source>
</evidence>
<dbReference type="PROSITE" id="PS51904">
    <property type="entry name" value="GLYCOSYL_HYDROL_F25_2"/>
    <property type="match status" value="1"/>
</dbReference>
<feature type="transmembrane region" description="Helical" evidence="4">
    <location>
        <begin position="20"/>
        <end position="42"/>
    </location>
</feature>
<dbReference type="GO" id="GO:0003796">
    <property type="term" value="F:lysozyme activity"/>
    <property type="evidence" value="ECO:0007669"/>
    <property type="project" value="InterPro"/>
</dbReference>
<dbReference type="EMBL" id="FOXO01000011">
    <property type="protein sequence ID" value="SFP89401.1"/>
    <property type="molecule type" value="Genomic_DNA"/>
</dbReference>
<reference evidence="6" key="1">
    <citation type="submission" date="2016-10" db="EMBL/GenBank/DDBJ databases">
        <authorList>
            <person name="Varghese N."/>
            <person name="Submissions S."/>
        </authorList>
    </citation>
    <scope>NUCLEOTIDE SEQUENCE [LARGE SCALE GENOMIC DNA]</scope>
    <source>
        <strain evidence="6">P18</strain>
    </source>
</reference>
<protein>
    <submittedName>
        <fullName evidence="5">Glycosyl hydrolases family 25</fullName>
    </submittedName>
</protein>
<comment type="similarity">
    <text evidence="1">Belongs to the glycosyl hydrolase 25 family.</text>
</comment>
<dbReference type="SMART" id="SM00641">
    <property type="entry name" value="Glyco_25"/>
    <property type="match status" value="1"/>
</dbReference>
<accession>A0A1I5U2K2</accession>
<dbReference type="SUPFAM" id="SSF51445">
    <property type="entry name" value="(Trans)glycosidases"/>
    <property type="match status" value="1"/>
</dbReference>
<dbReference type="Gene3D" id="3.20.20.80">
    <property type="entry name" value="Glycosidases"/>
    <property type="match status" value="1"/>
</dbReference>
<name>A0A1I5U2K2_9FIRM</name>
<keyword evidence="3" id="KW-0326">Glycosidase</keyword>
<dbReference type="InterPro" id="IPR002053">
    <property type="entry name" value="Glyco_hydro_25"/>
</dbReference>
<dbReference type="PANTHER" id="PTHR34135">
    <property type="entry name" value="LYSOZYME"/>
    <property type="match status" value="1"/>
</dbReference>
<gene>
    <name evidence="5" type="ORF">SAMN04487928_11117</name>
</gene>
<dbReference type="InterPro" id="IPR018077">
    <property type="entry name" value="Glyco_hydro_fam25_subgr"/>
</dbReference>
<keyword evidence="6" id="KW-1185">Reference proteome</keyword>
<dbReference type="InterPro" id="IPR017853">
    <property type="entry name" value="GH"/>
</dbReference>
<dbReference type="GO" id="GO:0009253">
    <property type="term" value="P:peptidoglycan catabolic process"/>
    <property type="evidence" value="ECO:0007669"/>
    <property type="project" value="InterPro"/>
</dbReference>
<evidence type="ECO:0000256" key="4">
    <source>
        <dbReference type="SAM" id="Phobius"/>
    </source>
</evidence>
<dbReference type="Proteomes" id="UP000182624">
    <property type="component" value="Unassembled WGS sequence"/>
</dbReference>
<dbReference type="RefSeq" id="WP_074887187.1">
    <property type="nucleotide sequence ID" value="NZ_FOXO01000011.1"/>
</dbReference>
<dbReference type="AlphaFoldDB" id="A0A1I5U2K2"/>
<evidence type="ECO:0000256" key="3">
    <source>
        <dbReference type="ARBA" id="ARBA00023295"/>
    </source>
</evidence>
<keyword evidence="2 5" id="KW-0378">Hydrolase</keyword>
<proteinExistence type="inferred from homology"/>
<evidence type="ECO:0000313" key="5">
    <source>
        <dbReference type="EMBL" id="SFP89401.1"/>
    </source>
</evidence>
<dbReference type="CDD" id="cd06414">
    <property type="entry name" value="GH25_LytC-like"/>
    <property type="match status" value="1"/>
</dbReference>
<dbReference type="PANTHER" id="PTHR34135:SF2">
    <property type="entry name" value="LYSOZYME"/>
    <property type="match status" value="1"/>
</dbReference>
<keyword evidence="4" id="KW-1133">Transmembrane helix</keyword>
<keyword evidence="4" id="KW-0812">Transmembrane</keyword>
<dbReference type="Pfam" id="PF01183">
    <property type="entry name" value="Glyco_hydro_25"/>
    <property type="match status" value="1"/>
</dbReference>
<keyword evidence="4" id="KW-0472">Membrane</keyword>
<dbReference type="GO" id="GO:0016998">
    <property type="term" value="P:cell wall macromolecule catabolic process"/>
    <property type="evidence" value="ECO:0007669"/>
    <property type="project" value="InterPro"/>
</dbReference>
<evidence type="ECO:0000313" key="6">
    <source>
        <dbReference type="Proteomes" id="UP000182624"/>
    </source>
</evidence>
<dbReference type="GO" id="GO:0016052">
    <property type="term" value="P:carbohydrate catabolic process"/>
    <property type="evidence" value="ECO:0007669"/>
    <property type="project" value="TreeGrafter"/>
</dbReference>
<evidence type="ECO:0000256" key="1">
    <source>
        <dbReference type="ARBA" id="ARBA00010646"/>
    </source>
</evidence>
<sequence length="362" mass="40929">MNSSSGELREKRGVRNTHNIISIIFLSLVALLALSFSIALLIKNAMLKREEEAVRSELEALNNEGYYTEVETQILVDEAKKVAADETEKSIKSTIQRKLEAGEGTTSTIRSLFPEQLVVASDGRYYFFPITDEIEHHPFDEDDFEFDEKGYLQYVGDDETIKTKTGVDVSRFQGDIDWDKVADAGIDFAIIRTGFRGTTEGKLLQDDYFENNIKGATKNGIDVGVYFYSQALNETEALEEVQMMLDMIEPYDIKYPVVIDIESADSDSARTVNLSSDSYEEVAKVFCEAVKKAGYKPMIYGNVKSFTLLMDAIDVDDYDIWIAYYGTPLYYPYHFDMWQYTSSGSVDGITGNVDLNICITDY</sequence>
<dbReference type="OrthoDB" id="9765879at2"/>
<organism evidence="5 6">
    <name type="scientific">Butyrivibrio proteoclasticus</name>
    <dbReference type="NCBI Taxonomy" id="43305"/>
    <lineage>
        <taxon>Bacteria</taxon>
        <taxon>Bacillati</taxon>
        <taxon>Bacillota</taxon>
        <taxon>Clostridia</taxon>
        <taxon>Lachnospirales</taxon>
        <taxon>Lachnospiraceae</taxon>
        <taxon>Butyrivibrio</taxon>
    </lineage>
</organism>